<reference evidence="1" key="1">
    <citation type="submission" date="2019-10" db="EMBL/GenBank/DDBJ databases">
        <title>Lactobacillus agilis SY212 Whole Genome Sequencing Project.</title>
        <authorList>
            <person name="Suzuki S."/>
            <person name="Endo A."/>
            <person name="Maeno S."/>
            <person name="Shiwa Y."/>
            <person name="Matsutani M."/>
            <person name="Kajikawa A."/>
        </authorList>
    </citation>
    <scope>NUCLEOTIDE SEQUENCE</scope>
    <source>
        <strain evidence="1">SY212</strain>
    </source>
</reference>
<name>A0A6F9XJ66_9LACO</name>
<dbReference type="RefSeq" id="WP_172584143.1">
    <property type="nucleotide sequence ID" value="NZ_BLAM01000054.1"/>
</dbReference>
<dbReference type="Pfam" id="PF06356">
    <property type="entry name" value="DUF1064"/>
    <property type="match status" value="1"/>
</dbReference>
<comment type="caution">
    <text evidence="1">The sequence shown here is derived from an EMBL/GenBank/DDBJ whole genome shotgun (WGS) entry which is preliminary data.</text>
</comment>
<protein>
    <recommendedName>
        <fullName evidence="2">DUF1064 domain-containing protein</fullName>
    </recommendedName>
</protein>
<evidence type="ECO:0008006" key="2">
    <source>
        <dbReference type="Google" id="ProtNLM"/>
    </source>
</evidence>
<proteinExistence type="predicted"/>
<dbReference type="Proteomes" id="UP000494265">
    <property type="component" value="Unassembled WGS sequence"/>
</dbReference>
<accession>A0A6F9XJ66</accession>
<organism evidence="1">
    <name type="scientific">Ligilactobacillus agilis</name>
    <dbReference type="NCBI Taxonomy" id="1601"/>
    <lineage>
        <taxon>Bacteria</taxon>
        <taxon>Bacillati</taxon>
        <taxon>Bacillota</taxon>
        <taxon>Bacilli</taxon>
        <taxon>Lactobacillales</taxon>
        <taxon>Lactobacillaceae</taxon>
        <taxon>Ligilactobacillus</taxon>
    </lineage>
</organism>
<evidence type="ECO:0000313" key="1">
    <source>
        <dbReference type="EMBL" id="GET05289.1"/>
    </source>
</evidence>
<dbReference type="InterPro" id="IPR009414">
    <property type="entry name" value="DUF1064"/>
</dbReference>
<sequence length="154" mass="17909">MVGSYFGQKVEFAGYKFDSVKERDFFATFIQDRVEHYTVHESFKLQDTFELDNGLKMRGISYAPDFCVYDDKGKLQHVYDIKASFNSTYGVDAAASIRFKWFAKQYGIPVEVVVPRTYDFRVKCMGITKKTVPIIKQDTDYNVWDALEEMVAKK</sequence>
<dbReference type="EMBL" id="BLAM01000054">
    <property type="protein sequence ID" value="GET05289.1"/>
    <property type="molecule type" value="Genomic_DNA"/>
</dbReference>
<gene>
    <name evidence="1" type="ORF">SY212_03190</name>
</gene>
<dbReference type="AlphaFoldDB" id="A0A6F9XJ66"/>